<dbReference type="CDD" id="cd01650">
    <property type="entry name" value="RT_nLTR_like"/>
    <property type="match status" value="1"/>
</dbReference>
<feature type="region of interest" description="Disordered" evidence="1">
    <location>
        <begin position="942"/>
        <end position="963"/>
    </location>
</feature>
<dbReference type="InterPro" id="IPR043502">
    <property type="entry name" value="DNA/RNA_pol_sf"/>
</dbReference>
<dbReference type="PROSITE" id="PS50878">
    <property type="entry name" value="RT_POL"/>
    <property type="match status" value="1"/>
</dbReference>
<dbReference type="PANTHER" id="PTHR47027:SF20">
    <property type="entry name" value="REVERSE TRANSCRIPTASE-LIKE PROTEIN WITH RNA-DIRECTED DNA POLYMERASE DOMAIN"/>
    <property type="match status" value="1"/>
</dbReference>
<sequence length="963" mass="109564">MGRKLTMTTSYPRLSPLQAVPAQSGSAGSANSQRRRNLRAIGYQRRRTRVSQLIACTYNCRGISSAAQLSALIDEAGRIKYHVIGLSETKRKEPLSCTWTDGTSVFLGARKTNSTSGGVGFLVSPNFSKHVKSVTFHGHRLAVLTAHLSRDSQVTIIQAYAPTADSDEEQHDSFYEQLEELVRRQRGYVVAMGDFNARVGSRKHGEVFIGPHSAEERNEPGERLASFCELHHLYHGNSQFLKAPRKRWTHISPNGQHCHEIDHILCNRRIMTDVAVVPSFNTGSDHRLVRGRFHLDCGLVRLTRIHSRQPCPTILDEDAVTRFAKEESFEVMDDIDADYENLVQTVTAIASSCRSIAPNHSSRRISASTRALLEKRRNMDRQENHVEYTLLSRLCRQRIAEDHANFARSKLLDEAENRRSLRKAKRKIAEHRLRIPCLKTANGTRCCSIPGMEEILSTFYSALFKSDLPVASKERSAMEETLPFLSSEVRHAIETMPRGKAPGKDGISVELLQACGPPLYRALARRYTRYLAECTVPTAWKQSSTVLLFKKGDKEDLANYRPITLLPVLYKVFTRCILARIRRTLEEAQPVEQAGFRRNFSTLDHIATCRRLIEASREHRLPLVMTFIDYKKAFDSVEPVKVWEALEEQGVERIYVDVLRECYSHCTTVFHPFYNDVVVAVQKGVRQGDPISPNLFSACLEHVIRRCDWSNYGVNIDGVRLNHLRFADDIVLITDSPEHASEMLHRLDEEGSHCGLTINTSKTKVMRNQFSGDTPVLLKGGAIEDVDEYVYLGSQLNMRNDLTGELARRRKAGWAAFNSIRSVLEDTRDCKLRADLFNSTVLPALSYAGETWALTKSLERNLMSTQASIERRLLGLTLSRQRELKLHNSDIRAMSKVKDVLVHVDEAKHRFAGHLMRREDGRWSSATIRWVTTHWTTRAQDREQWKRSWDPRKANRRGDGRVV</sequence>
<feature type="domain" description="Reverse transcriptase" evidence="2">
    <location>
        <begin position="529"/>
        <end position="796"/>
    </location>
</feature>
<dbReference type="AlphaFoldDB" id="A0A7I4Z3J6"/>
<evidence type="ECO:0000313" key="3">
    <source>
        <dbReference type="Proteomes" id="UP000025227"/>
    </source>
</evidence>
<dbReference type="GO" id="GO:0003824">
    <property type="term" value="F:catalytic activity"/>
    <property type="evidence" value="ECO:0007669"/>
    <property type="project" value="InterPro"/>
</dbReference>
<dbReference type="WBParaSite" id="HCON_00187650-00001">
    <property type="protein sequence ID" value="HCON_00187650-00001"/>
    <property type="gene ID" value="HCON_00187650"/>
</dbReference>
<dbReference type="OMA" id="MFIGEAM"/>
<dbReference type="CDD" id="cd09076">
    <property type="entry name" value="L1-EN"/>
    <property type="match status" value="1"/>
</dbReference>
<feature type="compositionally biased region" description="Low complexity" evidence="1">
    <location>
        <begin position="22"/>
        <end position="32"/>
    </location>
</feature>
<dbReference type="InterPro" id="IPR005135">
    <property type="entry name" value="Endo/exonuclease/phosphatase"/>
</dbReference>
<proteinExistence type="predicted"/>
<evidence type="ECO:0000313" key="4">
    <source>
        <dbReference type="WBParaSite" id="HCON_00187650-00001"/>
    </source>
</evidence>
<dbReference type="OrthoDB" id="410104at2759"/>
<accession>A0A7I4Z3J6</accession>
<dbReference type="InterPro" id="IPR000477">
    <property type="entry name" value="RT_dom"/>
</dbReference>
<keyword evidence="3" id="KW-1185">Reference proteome</keyword>
<dbReference type="SUPFAM" id="SSF56672">
    <property type="entry name" value="DNA/RNA polymerases"/>
    <property type="match status" value="1"/>
</dbReference>
<dbReference type="Pfam" id="PF03372">
    <property type="entry name" value="Exo_endo_phos"/>
    <property type="match status" value="1"/>
</dbReference>
<organism evidence="3 4">
    <name type="scientific">Haemonchus contortus</name>
    <name type="common">Barber pole worm</name>
    <dbReference type="NCBI Taxonomy" id="6289"/>
    <lineage>
        <taxon>Eukaryota</taxon>
        <taxon>Metazoa</taxon>
        <taxon>Ecdysozoa</taxon>
        <taxon>Nematoda</taxon>
        <taxon>Chromadorea</taxon>
        <taxon>Rhabditida</taxon>
        <taxon>Rhabditina</taxon>
        <taxon>Rhabditomorpha</taxon>
        <taxon>Strongyloidea</taxon>
        <taxon>Trichostrongylidae</taxon>
        <taxon>Haemonchus</taxon>
    </lineage>
</organism>
<evidence type="ECO:0000256" key="1">
    <source>
        <dbReference type="SAM" id="MobiDB-lite"/>
    </source>
</evidence>
<feature type="region of interest" description="Disordered" evidence="1">
    <location>
        <begin position="16"/>
        <end position="41"/>
    </location>
</feature>
<evidence type="ECO:0000259" key="2">
    <source>
        <dbReference type="PROSITE" id="PS50878"/>
    </source>
</evidence>
<dbReference type="Proteomes" id="UP000025227">
    <property type="component" value="Unplaced"/>
</dbReference>
<dbReference type="SUPFAM" id="SSF56219">
    <property type="entry name" value="DNase I-like"/>
    <property type="match status" value="1"/>
</dbReference>
<dbReference type="Pfam" id="PF00078">
    <property type="entry name" value="RVT_1"/>
    <property type="match status" value="1"/>
</dbReference>
<name>A0A7I4Z3J6_HAECO</name>
<dbReference type="Gene3D" id="3.60.10.10">
    <property type="entry name" value="Endonuclease/exonuclease/phosphatase"/>
    <property type="match status" value="1"/>
</dbReference>
<reference evidence="4" key="1">
    <citation type="submission" date="2020-12" db="UniProtKB">
        <authorList>
            <consortium name="WormBaseParasite"/>
        </authorList>
    </citation>
    <scope>IDENTIFICATION</scope>
    <source>
        <strain evidence="4">MHco3</strain>
    </source>
</reference>
<dbReference type="PANTHER" id="PTHR47027">
    <property type="entry name" value="REVERSE TRANSCRIPTASE DOMAIN-CONTAINING PROTEIN"/>
    <property type="match status" value="1"/>
</dbReference>
<dbReference type="InterPro" id="IPR036691">
    <property type="entry name" value="Endo/exonu/phosph_ase_sf"/>
</dbReference>
<protein>
    <submittedName>
        <fullName evidence="4">Reverse transcriptase domain-containing protein</fullName>
    </submittedName>
</protein>